<reference evidence="3" key="1">
    <citation type="journal article" date="2020" name="Phytopathology">
        <title>Zucchini vein clearing disease is caused by several lineages within Pseudomonas syringae species complex.</title>
        <authorList>
            <person name="Lacault C."/>
            <person name="Briand M."/>
            <person name="Jacques M.A."/>
            <person name="Darrasse A."/>
        </authorList>
    </citation>
    <scope>NUCLEOTIDE SEQUENCE</scope>
    <source>
        <strain evidence="3">P123</strain>
    </source>
</reference>
<comment type="caution">
    <text evidence="3">The sequence shown here is derived from an EMBL/GenBank/DDBJ whole genome shotgun (WGS) entry which is preliminary data.</text>
</comment>
<evidence type="ECO:0000313" key="3">
    <source>
        <dbReference type="EMBL" id="NAO75910.1"/>
    </source>
</evidence>
<gene>
    <name evidence="3" type="ORF">PspP123CL_07945</name>
</gene>
<dbReference type="EMBL" id="VLIF01000003">
    <property type="protein sequence ID" value="NAO75910.1"/>
    <property type="molecule type" value="Genomic_DNA"/>
</dbReference>
<accession>A0A6B2B0Y9</accession>
<protein>
    <submittedName>
        <fullName evidence="3">Type II toxin-antitoxin system RelE/ParE family toxin</fullName>
    </submittedName>
</protein>
<dbReference type="RefSeq" id="WP_124748541.1">
    <property type="nucleotide sequence ID" value="NZ_JAJISS010000003.1"/>
</dbReference>
<dbReference type="AlphaFoldDB" id="A0A6B2B0Y9"/>
<name>A0A6B2B0Y9_PSESX</name>
<evidence type="ECO:0000256" key="1">
    <source>
        <dbReference type="ARBA" id="ARBA00006226"/>
    </source>
</evidence>
<dbReference type="InterPro" id="IPR051803">
    <property type="entry name" value="TA_system_RelE-like_toxin"/>
</dbReference>
<dbReference type="PANTHER" id="PTHR33755">
    <property type="entry name" value="TOXIN PARE1-RELATED"/>
    <property type="match status" value="1"/>
</dbReference>
<organism evidence="3">
    <name type="scientific">Pseudomonas syringae</name>
    <dbReference type="NCBI Taxonomy" id="317"/>
    <lineage>
        <taxon>Bacteria</taxon>
        <taxon>Pseudomonadati</taxon>
        <taxon>Pseudomonadota</taxon>
        <taxon>Gammaproteobacteria</taxon>
        <taxon>Pseudomonadales</taxon>
        <taxon>Pseudomonadaceae</taxon>
        <taxon>Pseudomonas</taxon>
    </lineage>
</organism>
<evidence type="ECO:0000256" key="2">
    <source>
        <dbReference type="ARBA" id="ARBA00022649"/>
    </source>
</evidence>
<dbReference type="Pfam" id="PF05016">
    <property type="entry name" value="ParE_toxin"/>
    <property type="match status" value="1"/>
</dbReference>
<dbReference type="InterPro" id="IPR007712">
    <property type="entry name" value="RelE/ParE_toxin"/>
</dbReference>
<sequence>MLVEWLPQALEALEEIAGYPAERNPYAAEQMQATLGCLAERNPYAAEQMQATLEATVEALPLHPYIHRPGRVPGTREAVVHPNYLVVYRVGTERISILDVLHARQEYP</sequence>
<keyword evidence="2" id="KW-1277">Toxin-antitoxin system</keyword>
<proteinExistence type="inferred from homology"/>
<dbReference type="Gene3D" id="3.30.2310.20">
    <property type="entry name" value="RelE-like"/>
    <property type="match status" value="1"/>
</dbReference>
<dbReference type="InterPro" id="IPR035093">
    <property type="entry name" value="RelE/ParE_toxin_dom_sf"/>
</dbReference>
<comment type="similarity">
    <text evidence="1">Belongs to the RelE toxin family.</text>
</comment>